<evidence type="ECO:0000313" key="5">
    <source>
        <dbReference type="EMBL" id="CAH1776143.1"/>
    </source>
</evidence>
<protein>
    <submittedName>
        <fullName evidence="5">Uncharacterized protein</fullName>
    </submittedName>
</protein>
<dbReference type="PANTHER" id="PTHR12778">
    <property type="entry name" value="SOLUTE CARRIER FAMILY 33 ACETYL-COA TRANSPORTER -RELATED"/>
    <property type="match status" value="1"/>
</dbReference>
<dbReference type="FunFam" id="1.20.1250.20:FF:000814">
    <property type="entry name" value="Uncharacterized protein"/>
    <property type="match status" value="1"/>
</dbReference>
<evidence type="ECO:0000256" key="2">
    <source>
        <dbReference type="ARBA" id="ARBA00022692"/>
    </source>
</evidence>
<dbReference type="Pfam" id="PF13000">
    <property type="entry name" value="Acatn"/>
    <property type="match status" value="2"/>
</dbReference>
<evidence type="ECO:0000313" key="6">
    <source>
        <dbReference type="Proteomes" id="UP000749559"/>
    </source>
</evidence>
<dbReference type="Gene3D" id="1.20.1250.20">
    <property type="entry name" value="MFS general substrate transporter like domains"/>
    <property type="match status" value="1"/>
</dbReference>
<dbReference type="GO" id="GO:0008521">
    <property type="term" value="F:acetyl-CoA transmembrane transporter activity"/>
    <property type="evidence" value="ECO:0007669"/>
    <property type="project" value="InterPro"/>
</dbReference>
<keyword evidence="6" id="KW-1185">Reference proteome</keyword>
<organism evidence="5 6">
    <name type="scientific">Owenia fusiformis</name>
    <name type="common">Polychaete worm</name>
    <dbReference type="NCBI Taxonomy" id="6347"/>
    <lineage>
        <taxon>Eukaryota</taxon>
        <taxon>Metazoa</taxon>
        <taxon>Spiralia</taxon>
        <taxon>Lophotrochozoa</taxon>
        <taxon>Annelida</taxon>
        <taxon>Polychaeta</taxon>
        <taxon>Sedentaria</taxon>
        <taxon>Canalipalpata</taxon>
        <taxon>Sabellida</taxon>
        <taxon>Oweniida</taxon>
        <taxon>Oweniidae</taxon>
        <taxon>Owenia</taxon>
    </lineage>
</organism>
<evidence type="ECO:0000256" key="4">
    <source>
        <dbReference type="ARBA" id="ARBA00023136"/>
    </source>
</evidence>
<accession>A0A8J1TQA3</accession>
<dbReference type="OrthoDB" id="6415790at2759"/>
<sequence>MSVAERVTSRKRGSQRISRPSETTDIESDLITFPHVPIHTNISQTEDNDLDENNKEMERVLGLKGDKLNVAVLIFLYVLQGIPLGLAGSIPMVLSSRNVSYKEQALFSFVYWPFSVKLLWAPIVDAAYFPKFGRRKTWLVPIQYLIALFMWTLSNHVTDLLGNAGDETFQVDVRTLTVVFFMLNFLAATQDIAVDGWALTMLERRNVGWASTCNSVGQTAGFFLGNVVFLALESADFCNTYLRSEPQPEGLVTLGSFLKFWSYVFLISTTLVAIFKHENSSDEEDNEGIIDTYKLLGKILKKPAIISLIGILLTCKIGFAATDGASGLKLIEAGVPREKLALLAIPMVPIQIILPLIISRFTAGPKPLDVFVKAMPYRLCMGIVFALLVYWTSIVKQSYGEHPFWYYIVLLIGYALHQCTLYAMFVAIMAWNARISDPAIGGTYMTLLNTITNLGGNWPVTCALWFIDYLTWKSCSTGGTCDSPDLTKTCTEGKGECHITTDGYYIETAICTVIGFIWILWRKKKLRDLQILEDSAWRCTT</sequence>
<dbReference type="InterPro" id="IPR036259">
    <property type="entry name" value="MFS_trans_sf"/>
</dbReference>
<name>A0A8J1TQA3_OWEFU</name>
<dbReference type="InterPro" id="IPR024371">
    <property type="entry name" value="AcetylCoA_trans_1-like"/>
</dbReference>
<dbReference type="PANTHER" id="PTHR12778:SF9">
    <property type="entry name" value="ACETYL-COENZYME A TRANSPORTER 1"/>
    <property type="match status" value="1"/>
</dbReference>
<dbReference type="InterPro" id="IPR004752">
    <property type="entry name" value="AmpG_permease/AT-1"/>
</dbReference>
<evidence type="ECO:0000256" key="3">
    <source>
        <dbReference type="ARBA" id="ARBA00022989"/>
    </source>
</evidence>
<keyword evidence="4" id="KW-0472">Membrane</keyword>
<reference evidence="5" key="1">
    <citation type="submission" date="2022-03" db="EMBL/GenBank/DDBJ databases">
        <authorList>
            <person name="Martin C."/>
        </authorList>
    </citation>
    <scope>NUCLEOTIDE SEQUENCE</scope>
</reference>
<comment type="caution">
    <text evidence="5">The sequence shown here is derived from an EMBL/GenBank/DDBJ whole genome shotgun (WGS) entry which is preliminary data.</text>
</comment>
<dbReference type="AlphaFoldDB" id="A0A8J1TQA3"/>
<keyword evidence="3" id="KW-1133">Transmembrane helix</keyword>
<dbReference type="EMBL" id="CAIIXF020000001">
    <property type="protein sequence ID" value="CAH1776143.1"/>
    <property type="molecule type" value="Genomic_DNA"/>
</dbReference>
<dbReference type="Proteomes" id="UP000749559">
    <property type="component" value="Unassembled WGS sequence"/>
</dbReference>
<proteinExistence type="predicted"/>
<dbReference type="GO" id="GO:0016020">
    <property type="term" value="C:membrane"/>
    <property type="evidence" value="ECO:0007669"/>
    <property type="project" value="UniProtKB-SubCell"/>
</dbReference>
<evidence type="ECO:0000256" key="1">
    <source>
        <dbReference type="ARBA" id="ARBA00004141"/>
    </source>
</evidence>
<dbReference type="SUPFAM" id="SSF103473">
    <property type="entry name" value="MFS general substrate transporter"/>
    <property type="match status" value="1"/>
</dbReference>
<keyword evidence="2" id="KW-0812">Transmembrane</keyword>
<gene>
    <name evidence="5" type="ORF">OFUS_LOCUS3350</name>
</gene>
<comment type="subcellular location">
    <subcellularLocation>
        <location evidence="1">Membrane</location>
        <topology evidence="1">Multi-pass membrane protein</topology>
    </subcellularLocation>
</comment>
<dbReference type="GO" id="GO:0035348">
    <property type="term" value="P:acetyl-CoA transmembrane transport"/>
    <property type="evidence" value="ECO:0007669"/>
    <property type="project" value="InterPro"/>
</dbReference>